<dbReference type="Proteomes" id="UP000789342">
    <property type="component" value="Unassembled WGS sequence"/>
</dbReference>
<name>A0A9N8V5I3_9GLOM</name>
<accession>A0A9N8V5I3</accession>
<protein>
    <submittedName>
        <fullName evidence="1">11514_t:CDS:1</fullName>
    </submittedName>
</protein>
<feature type="non-terminal residue" evidence="1">
    <location>
        <position position="135"/>
    </location>
</feature>
<dbReference type="EMBL" id="CAJVPV010000060">
    <property type="protein sequence ID" value="CAG8440609.1"/>
    <property type="molecule type" value="Genomic_DNA"/>
</dbReference>
<dbReference type="AlphaFoldDB" id="A0A9N8V5I3"/>
<evidence type="ECO:0000313" key="1">
    <source>
        <dbReference type="EMBL" id="CAG8440609.1"/>
    </source>
</evidence>
<organism evidence="1 2">
    <name type="scientific">Acaulospora morrowiae</name>
    <dbReference type="NCBI Taxonomy" id="94023"/>
    <lineage>
        <taxon>Eukaryota</taxon>
        <taxon>Fungi</taxon>
        <taxon>Fungi incertae sedis</taxon>
        <taxon>Mucoromycota</taxon>
        <taxon>Glomeromycotina</taxon>
        <taxon>Glomeromycetes</taxon>
        <taxon>Diversisporales</taxon>
        <taxon>Acaulosporaceae</taxon>
        <taxon>Acaulospora</taxon>
    </lineage>
</organism>
<proteinExistence type="predicted"/>
<comment type="caution">
    <text evidence="1">The sequence shown here is derived from an EMBL/GenBank/DDBJ whole genome shotgun (WGS) entry which is preliminary data.</text>
</comment>
<keyword evidence="2" id="KW-1185">Reference proteome</keyword>
<gene>
    <name evidence="1" type="ORF">AMORRO_LOCUS251</name>
</gene>
<sequence length="135" mass="15993">MEIDLLDALKKINDTSAKLGVSIKEGLFFASNIISYKFVKRWMNDLDSRGKIKNLADPHLNFIDESIENCKKFADRFSEFHEFINSEIMKLEESLLKIEIKSDKTIYEQTLEKKMMIDEWHQKSNKIFSFTNYKK</sequence>
<evidence type="ECO:0000313" key="2">
    <source>
        <dbReference type="Proteomes" id="UP000789342"/>
    </source>
</evidence>
<reference evidence="1" key="1">
    <citation type="submission" date="2021-06" db="EMBL/GenBank/DDBJ databases">
        <authorList>
            <person name="Kallberg Y."/>
            <person name="Tangrot J."/>
            <person name="Rosling A."/>
        </authorList>
    </citation>
    <scope>NUCLEOTIDE SEQUENCE</scope>
    <source>
        <strain evidence="1">CL551</strain>
    </source>
</reference>